<evidence type="ECO:0000313" key="2">
    <source>
        <dbReference type="Proteomes" id="UP001458880"/>
    </source>
</evidence>
<keyword evidence="2" id="KW-1185">Reference proteome</keyword>
<comment type="caution">
    <text evidence="1">The sequence shown here is derived from an EMBL/GenBank/DDBJ whole genome shotgun (WGS) entry which is preliminary data.</text>
</comment>
<proteinExistence type="predicted"/>
<name>A0AAW1L3R9_POPJA</name>
<sequence>MGKCSLWAVCSQSTVKFRIFRTENEFSEALVNIKNIAAPRSNHLTLDDSLAEYAKSAYELTAIPSKLKRSNTDITSERLAEYAKSAYELTAIPSKLKRSNTDITSER</sequence>
<gene>
    <name evidence="1" type="ORF">QE152_g19088</name>
</gene>
<evidence type="ECO:0000313" key="1">
    <source>
        <dbReference type="EMBL" id="KAK9727579.1"/>
    </source>
</evidence>
<accession>A0AAW1L3R9</accession>
<reference evidence="1 2" key="1">
    <citation type="journal article" date="2024" name="BMC Genomics">
        <title>De novo assembly and annotation of Popillia japonica's genome with initial clues to its potential as an invasive pest.</title>
        <authorList>
            <person name="Cucini C."/>
            <person name="Boschi S."/>
            <person name="Funari R."/>
            <person name="Cardaioli E."/>
            <person name="Iannotti N."/>
            <person name="Marturano G."/>
            <person name="Paoli F."/>
            <person name="Bruttini M."/>
            <person name="Carapelli A."/>
            <person name="Frati F."/>
            <person name="Nardi F."/>
        </authorList>
    </citation>
    <scope>NUCLEOTIDE SEQUENCE [LARGE SCALE GENOMIC DNA]</scope>
    <source>
        <strain evidence="1">DMR45628</strain>
    </source>
</reference>
<dbReference type="EMBL" id="JASPKY010000177">
    <property type="protein sequence ID" value="KAK9727579.1"/>
    <property type="molecule type" value="Genomic_DNA"/>
</dbReference>
<dbReference type="Proteomes" id="UP001458880">
    <property type="component" value="Unassembled WGS sequence"/>
</dbReference>
<dbReference type="AlphaFoldDB" id="A0AAW1L3R9"/>
<organism evidence="1 2">
    <name type="scientific">Popillia japonica</name>
    <name type="common">Japanese beetle</name>
    <dbReference type="NCBI Taxonomy" id="7064"/>
    <lineage>
        <taxon>Eukaryota</taxon>
        <taxon>Metazoa</taxon>
        <taxon>Ecdysozoa</taxon>
        <taxon>Arthropoda</taxon>
        <taxon>Hexapoda</taxon>
        <taxon>Insecta</taxon>
        <taxon>Pterygota</taxon>
        <taxon>Neoptera</taxon>
        <taxon>Endopterygota</taxon>
        <taxon>Coleoptera</taxon>
        <taxon>Polyphaga</taxon>
        <taxon>Scarabaeiformia</taxon>
        <taxon>Scarabaeidae</taxon>
        <taxon>Rutelinae</taxon>
        <taxon>Popillia</taxon>
    </lineage>
</organism>
<protein>
    <submittedName>
        <fullName evidence="1">Uncharacterized protein</fullName>
    </submittedName>
</protein>